<dbReference type="RefSeq" id="WP_134424289.1">
    <property type="nucleotide sequence ID" value="NZ_SOHA01000019.1"/>
</dbReference>
<evidence type="ECO:0000256" key="16">
    <source>
        <dbReference type="RuleBase" id="RU003560"/>
    </source>
</evidence>
<comment type="pathway">
    <text evidence="3">Amino-acid degradation; 4-aminobutanoate degradation.</text>
</comment>
<dbReference type="NCBIfam" id="TIGR00700">
    <property type="entry name" value="GABAtrnsam"/>
    <property type="match status" value="1"/>
</dbReference>
<keyword evidence="7 17" id="KW-0032">Aminotransferase</keyword>
<dbReference type="PANTHER" id="PTHR11986">
    <property type="entry name" value="AMINOTRANSFERASE CLASS III"/>
    <property type="match status" value="1"/>
</dbReference>
<gene>
    <name evidence="17" type="primary">gabT</name>
    <name evidence="17" type="ORF">E3T49_07200</name>
</gene>
<accession>A0A4Y8JZR1</accession>
<keyword evidence="18" id="KW-1185">Reference proteome</keyword>
<dbReference type="EC" id="2.6.1.19" evidence="6"/>
<evidence type="ECO:0000256" key="13">
    <source>
        <dbReference type="ARBA" id="ARBA00031787"/>
    </source>
</evidence>
<keyword evidence="9 16" id="KW-0663">Pyridoxal phosphate</keyword>
<dbReference type="Gene3D" id="3.40.640.10">
    <property type="entry name" value="Type I PLP-dependent aspartate aminotransferase-like (Major domain)"/>
    <property type="match status" value="1"/>
</dbReference>
<dbReference type="SUPFAM" id="SSF53383">
    <property type="entry name" value="PLP-dependent transferases"/>
    <property type="match status" value="1"/>
</dbReference>
<comment type="caution">
    <text evidence="17">The sequence shown here is derived from an EMBL/GenBank/DDBJ whole genome shotgun (WGS) entry which is preliminary data.</text>
</comment>
<dbReference type="GO" id="GO:0034386">
    <property type="term" value="F:4-aminobutyrate:2-oxoglutarate transaminase activity"/>
    <property type="evidence" value="ECO:0007669"/>
    <property type="project" value="UniProtKB-EC"/>
</dbReference>
<proteinExistence type="inferred from homology"/>
<dbReference type="FunFam" id="3.40.640.10:FF:000013">
    <property type="entry name" value="4-aminobutyrate aminotransferase"/>
    <property type="match status" value="1"/>
</dbReference>
<evidence type="ECO:0000256" key="8">
    <source>
        <dbReference type="ARBA" id="ARBA00022679"/>
    </source>
</evidence>
<comment type="cofactor">
    <cofactor evidence="2">
        <name>pyridoxal 5'-phosphate</name>
        <dbReference type="ChEBI" id="CHEBI:597326"/>
    </cofactor>
</comment>
<evidence type="ECO:0000256" key="3">
    <source>
        <dbReference type="ARBA" id="ARBA00005176"/>
    </source>
</evidence>
<evidence type="ECO:0000256" key="9">
    <source>
        <dbReference type="ARBA" id="ARBA00022898"/>
    </source>
</evidence>
<protein>
    <recommendedName>
        <fullName evidence="12">(S)-3-amino-2-methylpropionate transaminase</fullName>
        <ecNumber evidence="6">2.6.1.19</ecNumber>
        <ecNumber evidence="5">2.6.1.22</ecNumber>
    </recommendedName>
    <alternativeName>
        <fullName evidence="13">GABA aminotransferase</fullName>
    </alternativeName>
    <alternativeName>
        <fullName evidence="11">Gamma-amino-N-butyrate transaminase</fullName>
    </alternativeName>
    <alternativeName>
        <fullName evidence="15">Glutamate:succinic semialdehyde transaminase</fullName>
    </alternativeName>
    <alternativeName>
        <fullName evidence="10">L-AIBAT</fullName>
    </alternativeName>
</protein>
<comment type="similarity">
    <text evidence="4 16">Belongs to the class-III pyridoxal-phosphate-dependent aminotransferase family.</text>
</comment>
<evidence type="ECO:0000256" key="15">
    <source>
        <dbReference type="ARBA" id="ARBA00050054"/>
    </source>
</evidence>
<dbReference type="InterPro" id="IPR015422">
    <property type="entry name" value="PyrdxlP-dep_Trfase_small"/>
</dbReference>
<keyword evidence="8 17" id="KW-0808">Transferase</keyword>
<evidence type="ECO:0000256" key="11">
    <source>
        <dbReference type="ARBA" id="ARBA00030204"/>
    </source>
</evidence>
<evidence type="ECO:0000256" key="1">
    <source>
        <dbReference type="ARBA" id="ARBA00001750"/>
    </source>
</evidence>
<dbReference type="PANTHER" id="PTHR11986:SF58">
    <property type="entry name" value="LEUCINE_METHIONINE RACEMASE"/>
    <property type="match status" value="1"/>
</dbReference>
<dbReference type="InterPro" id="IPR015424">
    <property type="entry name" value="PyrdxlP-dep_Trfase"/>
</dbReference>
<dbReference type="OrthoDB" id="9801052at2"/>
<evidence type="ECO:0000256" key="12">
    <source>
        <dbReference type="ARBA" id="ARBA00030857"/>
    </source>
</evidence>
<dbReference type="PROSITE" id="PS00600">
    <property type="entry name" value="AA_TRANSFER_CLASS_3"/>
    <property type="match status" value="1"/>
</dbReference>
<dbReference type="GO" id="GO:0042802">
    <property type="term" value="F:identical protein binding"/>
    <property type="evidence" value="ECO:0007669"/>
    <property type="project" value="TreeGrafter"/>
</dbReference>
<dbReference type="PIRSF" id="PIRSF000521">
    <property type="entry name" value="Transaminase_4ab_Lys_Orn"/>
    <property type="match status" value="1"/>
</dbReference>
<dbReference type="InterPro" id="IPR005814">
    <property type="entry name" value="Aminotrans_3"/>
</dbReference>
<evidence type="ECO:0000256" key="14">
    <source>
        <dbReference type="ARBA" id="ARBA00048021"/>
    </source>
</evidence>
<dbReference type="Proteomes" id="UP000297472">
    <property type="component" value="Unassembled WGS sequence"/>
</dbReference>
<dbReference type="InterPro" id="IPR004632">
    <property type="entry name" value="4NH2But_aminotransferase_bac"/>
</dbReference>
<evidence type="ECO:0000256" key="4">
    <source>
        <dbReference type="ARBA" id="ARBA00008954"/>
    </source>
</evidence>
<evidence type="ECO:0000256" key="6">
    <source>
        <dbReference type="ARBA" id="ARBA00012912"/>
    </source>
</evidence>
<dbReference type="EC" id="2.6.1.22" evidence="5"/>
<dbReference type="GO" id="GO:0047298">
    <property type="term" value="F:(S)-3-amino-2-methylpropionate transaminase activity"/>
    <property type="evidence" value="ECO:0007669"/>
    <property type="project" value="UniProtKB-EC"/>
</dbReference>
<dbReference type="GO" id="GO:0009448">
    <property type="term" value="P:gamma-aminobutyric acid metabolic process"/>
    <property type="evidence" value="ECO:0007669"/>
    <property type="project" value="InterPro"/>
</dbReference>
<dbReference type="InterPro" id="IPR049704">
    <property type="entry name" value="Aminotrans_3_PPA_site"/>
</dbReference>
<comment type="catalytic activity">
    <reaction evidence="14">
        <text>4-aminobutanoate + 2-oxoglutarate = succinate semialdehyde + L-glutamate</text>
        <dbReference type="Rhea" id="RHEA:23352"/>
        <dbReference type="ChEBI" id="CHEBI:16810"/>
        <dbReference type="ChEBI" id="CHEBI:29985"/>
        <dbReference type="ChEBI" id="CHEBI:57706"/>
        <dbReference type="ChEBI" id="CHEBI:59888"/>
        <dbReference type="EC" id="2.6.1.19"/>
    </reaction>
</comment>
<evidence type="ECO:0000256" key="7">
    <source>
        <dbReference type="ARBA" id="ARBA00022576"/>
    </source>
</evidence>
<dbReference type="AlphaFoldDB" id="A0A4Y8JZR1"/>
<dbReference type="Pfam" id="PF00202">
    <property type="entry name" value="Aminotran_3"/>
    <property type="match status" value="1"/>
</dbReference>
<dbReference type="CDD" id="cd00610">
    <property type="entry name" value="OAT_like"/>
    <property type="match status" value="1"/>
</dbReference>
<evidence type="ECO:0000313" key="17">
    <source>
        <dbReference type="EMBL" id="TFD30884.1"/>
    </source>
</evidence>
<dbReference type="Gene3D" id="3.90.1150.10">
    <property type="entry name" value="Aspartate Aminotransferase, domain 1"/>
    <property type="match status" value="1"/>
</dbReference>
<dbReference type="EMBL" id="SOHA01000019">
    <property type="protein sequence ID" value="TFD30884.1"/>
    <property type="molecule type" value="Genomic_DNA"/>
</dbReference>
<evidence type="ECO:0000256" key="10">
    <source>
        <dbReference type="ARBA" id="ARBA00029760"/>
    </source>
</evidence>
<dbReference type="GO" id="GO:0030170">
    <property type="term" value="F:pyridoxal phosphate binding"/>
    <property type="evidence" value="ECO:0007669"/>
    <property type="project" value="InterPro"/>
</dbReference>
<evidence type="ECO:0000256" key="2">
    <source>
        <dbReference type="ARBA" id="ARBA00001933"/>
    </source>
</evidence>
<dbReference type="InterPro" id="IPR050103">
    <property type="entry name" value="Class-III_PLP-dep_AT"/>
</dbReference>
<evidence type="ECO:0000313" key="18">
    <source>
        <dbReference type="Proteomes" id="UP000297472"/>
    </source>
</evidence>
<sequence length="460" mass="47928">MTDTLTPSTSPSTSATPVYTVPQERKIVTAIPGPRSKELQQRRLAVVSGGVASALPVYIKKANGAILVDVDDNQFIDLGAGIGVTTIGHTDTSVVAAAVEQTQDFIHTLFTITPYEEYVRVCELLAEHTPGDFAKKSVLINSGAEAVENGVKIARKHTGRRAVAVLDHAYHGRTVLTMAMNYKAMPYATGYGPLASDVYHAPSSYPYHDGLSGADAAARTIAYLEKVVGPTDLACLVVEPIQGEGGFMVPAEGYFTALQAWCTANGVVMIADEIQSGMARTGKYYASEHFGWIPDLVLTAKGIAGGMPLAAVTGRAEIMDSSQPGGLGGTFGGNPVSCAAAIAVFESIENNNLLAEGVRIENTLRAGLGALKEKYDIIGEVRGRGAMIAIELVQPGTGDSTKAPNAAAVSSIAAYAAQNGVLLLTAGTYGNVLRFLPSLAVSDALLNDALSVIDDAIAAL</sequence>
<organism evidence="17 18">
    <name type="scientific">Cryobacterium cryoconiti</name>
    <dbReference type="NCBI Taxonomy" id="1259239"/>
    <lineage>
        <taxon>Bacteria</taxon>
        <taxon>Bacillati</taxon>
        <taxon>Actinomycetota</taxon>
        <taxon>Actinomycetes</taxon>
        <taxon>Micrococcales</taxon>
        <taxon>Microbacteriaceae</taxon>
        <taxon>Cryobacterium</taxon>
    </lineage>
</organism>
<evidence type="ECO:0000256" key="5">
    <source>
        <dbReference type="ARBA" id="ARBA00012876"/>
    </source>
</evidence>
<comment type="catalytic activity">
    <reaction evidence="1">
        <text>(S)-3-amino-2-methylpropanoate + 2-oxoglutarate = 2-methyl-3-oxopropanoate + L-glutamate</text>
        <dbReference type="Rhea" id="RHEA:13993"/>
        <dbReference type="ChEBI" id="CHEBI:16810"/>
        <dbReference type="ChEBI" id="CHEBI:29985"/>
        <dbReference type="ChEBI" id="CHEBI:57700"/>
        <dbReference type="ChEBI" id="CHEBI:58655"/>
        <dbReference type="EC" id="2.6.1.22"/>
    </reaction>
</comment>
<name>A0A4Y8JZR1_9MICO</name>
<dbReference type="InterPro" id="IPR015421">
    <property type="entry name" value="PyrdxlP-dep_Trfase_major"/>
</dbReference>
<reference evidence="17 18" key="1">
    <citation type="submission" date="2019-03" db="EMBL/GenBank/DDBJ databases">
        <title>Genomics of glacier-inhabiting Cryobacterium strains.</title>
        <authorList>
            <person name="Liu Q."/>
            <person name="Xin Y.-H."/>
        </authorList>
    </citation>
    <scope>NUCLEOTIDE SEQUENCE [LARGE SCALE GENOMIC DNA]</scope>
    <source>
        <strain evidence="17 18">TMT1-51</strain>
    </source>
</reference>